<keyword evidence="2" id="KW-1185">Reference proteome</keyword>
<sequence length="67" mass="7273">MHVPRGPSFCGMMGTQSASLPATQQLAREIGETEQDLIHVLCLAPGESAQFHLVDLPEEARICSPNR</sequence>
<comment type="caution">
    <text evidence="1">The sequence shown here is derived from an EMBL/GenBank/DDBJ whole genome shotgun (WGS) entry which is preliminary data.</text>
</comment>
<proteinExistence type="predicted"/>
<evidence type="ECO:0000313" key="1">
    <source>
        <dbReference type="EMBL" id="KAL1862863.1"/>
    </source>
</evidence>
<name>A0ABR3WIQ8_9PEZI</name>
<dbReference type="Proteomes" id="UP001586593">
    <property type="component" value="Unassembled WGS sequence"/>
</dbReference>
<accession>A0ABR3WIQ8</accession>
<protein>
    <submittedName>
        <fullName evidence="1">Uncharacterized protein</fullName>
    </submittedName>
</protein>
<dbReference type="EMBL" id="JAZHXJ010000378">
    <property type="protein sequence ID" value="KAL1862863.1"/>
    <property type="molecule type" value="Genomic_DNA"/>
</dbReference>
<evidence type="ECO:0000313" key="2">
    <source>
        <dbReference type="Proteomes" id="UP001586593"/>
    </source>
</evidence>
<gene>
    <name evidence="1" type="ORF">VTK73DRAFT_6602</name>
</gene>
<organism evidence="1 2">
    <name type="scientific">Phialemonium thermophilum</name>
    <dbReference type="NCBI Taxonomy" id="223376"/>
    <lineage>
        <taxon>Eukaryota</taxon>
        <taxon>Fungi</taxon>
        <taxon>Dikarya</taxon>
        <taxon>Ascomycota</taxon>
        <taxon>Pezizomycotina</taxon>
        <taxon>Sordariomycetes</taxon>
        <taxon>Sordariomycetidae</taxon>
        <taxon>Cephalothecales</taxon>
        <taxon>Cephalothecaceae</taxon>
        <taxon>Phialemonium</taxon>
    </lineage>
</organism>
<reference evidence="1 2" key="1">
    <citation type="journal article" date="2024" name="Commun. Biol.">
        <title>Comparative genomic analysis of thermophilic fungi reveals convergent evolutionary adaptations and gene losses.</title>
        <authorList>
            <person name="Steindorff A.S."/>
            <person name="Aguilar-Pontes M.V."/>
            <person name="Robinson A.J."/>
            <person name="Andreopoulos B."/>
            <person name="LaButti K."/>
            <person name="Kuo A."/>
            <person name="Mondo S."/>
            <person name="Riley R."/>
            <person name="Otillar R."/>
            <person name="Haridas S."/>
            <person name="Lipzen A."/>
            <person name="Grimwood J."/>
            <person name="Schmutz J."/>
            <person name="Clum A."/>
            <person name="Reid I.D."/>
            <person name="Moisan M.C."/>
            <person name="Butler G."/>
            <person name="Nguyen T.T.M."/>
            <person name="Dewar K."/>
            <person name="Conant G."/>
            <person name="Drula E."/>
            <person name="Henrissat B."/>
            <person name="Hansel C."/>
            <person name="Singer S."/>
            <person name="Hutchinson M.I."/>
            <person name="de Vries R.P."/>
            <person name="Natvig D.O."/>
            <person name="Powell A.J."/>
            <person name="Tsang A."/>
            <person name="Grigoriev I.V."/>
        </authorList>
    </citation>
    <scope>NUCLEOTIDE SEQUENCE [LARGE SCALE GENOMIC DNA]</scope>
    <source>
        <strain evidence="1 2">ATCC 24622</strain>
    </source>
</reference>